<dbReference type="Proteomes" id="UP000008237">
    <property type="component" value="Unassembled WGS sequence"/>
</dbReference>
<evidence type="ECO:0000313" key="2">
    <source>
        <dbReference type="Proteomes" id="UP000008237"/>
    </source>
</evidence>
<reference evidence="1 2" key="1">
    <citation type="journal article" date="2010" name="Science">
        <title>Genomic comparison of the ants Camponotus floridanus and Harpegnathos saltator.</title>
        <authorList>
            <person name="Bonasio R."/>
            <person name="Zhang G."/>
            <person name="Ye C."/>
            <person name="Mutti N.S."/>
            <person name="Fang X."/>
            <person name="Qin N."/>
            <person name="Donahue G."/>
            <person name="Yang P."/>
            <person name="Li Q."/>
            <person name="Li C."/>
            <person name="Zhang P."/>
            <person name="Huang Z."/>
            <person name="Berger S.L."/>
            <person name="Reinberg D."/>
            <person name="Wang J."/>
            <person name="Liebig J."/>
        </authorList>
    </citation>
    <scope>NUCLEOTIDE SEQUENCE [LARGE SCALE GENOMIC DNA]</scope>
    <source>
        <strain evidence="1 2">R22 G/1</strain>
    </source>
</reference>
<dbReference type="EMBL" id="GL452660">
    <property type="protein sequence ID" value="EFN77012.1"/>
    <property type="molecule type" value="Genomic_DNA"/>
</dbReference>
<accession>E2C4V4</accession>
<protein>
    <submittedName>
        <fullName evidence="1">Uncharacterized protein</fullName>
    </submittedName>
</protein>
<evidence type="ECO:0000313" key="1">
    <source>
        <dbReference type="EMBL" id="EFN77012.1"/>
    </source>
</evidence>
<gene>
    <name evidence="1" type="ORF">EAI_13262</name>
</gene>
<dbReference type="InParanoid" id="E2C4V4"/>
<sequence>MVYVIILSVITAALGLYCFFFKDLDQFKNHGIPYLKPLPIVGNMGQIVLLQEIDGQTYENDV</sequence>
<organism evidence="2">
    <name type="scientific">Harpegnathos saltator</name>
    <name type="common">Jerdon's jumping ant</name>
    <dbReference type="NCBI Taxonomy" id="610380"/>
    <lineage>
        <taxon>Eukaryota</taxon>
        <taxon>Metazoa</taxon>
        <taxon>Ecdysozoa</taxon>
        <taxon>Arthropoda</taxon>
        <taxon>Hexapoda</taxon>
        <taxon>Insecta</taxon>
        <taxon>Pterygota</taxon>
        <taxon>Neoptera</taxon>
        <taxon>Endopterygota</taxon>
        <taxon>Hymenoptera</taxon>
        <taxon>Apocrita</taxon>
        <taxon>Aculeata</taxon>
        <taxon>Formicoidea</taxon>
        <taxon>Formicidae</taxon>
        <taxon>Ponerinae</taxon>
        <taxon>Ponerini</taxon>
        <taxon>Harpegnathos</taxon>
    </lineage>
</organism>
<proteinExistence type="predicted"/>
<name>E2C4V4_HARSA</name>
<keyword evidence="2" id="KW-1185">Reference proteome</keyword>
<dbReference type="AlphaFoldDB" id="E2C4V4"/>